<reference evidence="1" key="1">
    <citation type="submission" date="2021-03" db="EMBL/GenBank/DDBJ databases">
        <title>Sagittula salina sp. nov. strain M10.9X isolated from the marine waste.</title>
        <authorList>
            <person name="Satari L."/>
            <person name="Molina-Menor E."/>
            <person name="Vidal-Verdu A."/>
            <person name="Pascual J."/>
            <person name="Pereto J."/>
            <person name="Porcar M."/>
        </authorList>
    </citation>
    <scope>NUCLEOTIDE SEQUENCE</scope>
    <source>
        <strain evidence="1">M10.9X</strain>
    </source>
</reference>
<sequence>MTPLETSLCAMRAILDNVEQDYGMPGGDGVSEIRRTGPDTWVVEMLQEERADIWTYTLSIEDGAARITDVKKATGR</sequence>
<protein>
    <submittedName>
        <fullName evidence="1">Uncharacterized protein</fullName>
    </submittedName>
</protein>
<dbReference type="RefSeq" id="WP_209361239.1">
    <property type="nucleotide sequence ID" value="NZ_JAGISH010000006.1"/>
</dbReference>
<dbReference type="Proteomes" id="UP000675940">
    <property type="component" value="Unassembled WGS sequence"/>
</dbReference>
<evidence type="ECO:0000313" key="2">
    <source>
        <dbReference type="Proteomes" id="UP000675940"/>
    </source>
</evidence>
<gene>
    <name evidence="1" type="ORF">J5474_12470</name>
</gene>
<comment type="caution">
    <text evidence="1">The sequence shown here is derived from an EMBL/GenBank/DDBJ whole genome shotgun (WGS) entry which is preliminary data.</text>
</comment>
<name>A0A940S0P4_9RHOB</name>
<proteinExistence type="predicted"/>
<organism evidence="1 2">
    <name type="scientific">Sagittula salina</name>
    <dbReference type="NCBI Taxonomy" id="2820268"/>
    <lineage>
        <taxon>Bacteria</taxon>
        <taxon>Pseudomonadati</taxon>
        <taxon>Pseudomonadota</taxon>
        <taxon>Alphaproteobacteria</taxon>
        <taxon>Rhodobacterales</taxon>
        <taxon>Roseobacteraceae</taxon>
        <taxon>Sagittula</taxon>
    </lineage>
</organism>
<keyword evidence="2" id="KW-1185">Reference proteome</keyword>
<dbReference type="EMBL" id="JAGISH010000006">
    <property type="protein sequence ID" value="MBP0483303.1"/>
    <property type="molecule type" value="Genomic_DNA"/>
</dbReference>
<dbReference type="AlphaFoldDB" id="A0A940S0P4"/>
<accession>A0A940S0P4</accession>
<evidence type="ECO:0000313" key="1">
    <source>
        <dbReference type="EMBL" id="MBP0483303.1"/>
    </source>
</evidence>